<dbReference type="EMBL" id="KZ679006">
    <property type="protein sequence ID" value="PSS27460.1"/>
    <property type="molecule type" value="Genomic_DNA"/>
</dbReference>
<name>A0A2T3BDH2_AMORE</name>
<evidence type="ECO:0000313" key="2">
    <source>
        <dbReference type="EMBL" id="PSS27460.1"/>
    </source>
</evidence>
<dbReference type="Proteomes" id="UP000241818">
    <property type="component" value="Unassembled WGS sequence"/>
</dbReference>
<sequence>MSRYNAGFTATHSSRPPPRARRRLHAQDCIEDPHADLFSQYYPFEASGQGGGGEGRGCLEGSEEQRSHLIFFRLSKGQGKKGQGEKGGGTGAEREGQATAEEQRGTGVLGYFGHPPYWMRATQELSWDVLCAYYCDRDDAEQRTITGSKVREGRQNAAQGQ</sequence>
<dbReference type="GeneID" id="36576588"/>
<dbReference type="RefSeq" id="XP_024724985.1">
    <property type="nucleotide sequence ID" value="XM_024868507.1"/>
</dbReference>
<reference evidence="2 3" key="1">
    <citation type="journal article" date="2018" name="New Phytol.">
        <title>Comparative genomics and transcriptomics depict ericoid mycorrhizal fungi as versatile saprotrophs and plant mutualists.</title>
        <authorList>
            <person name="Martino E."/>
            <person name="Morin E."/>
            <person name="Grelet G.A."/>
            <person name="Kuo A."/>
            <person name="Kohler A."/>
            <person name="Daghino S."/>
            <person name="Barry K.W."/>
            <person name="Cichocki N."/>
            <person name="Clum A."/>
            <person name="Dockter R.B."/>
            <person name="Hainaut M."/>
            <person name="Kuo R.C."/>
            <person name="LaButti K."/>
            <person name="Lindahl B.D."/>
            <person name="Lindquist E.A."/>
            <person name="Lipzen A."/>
            <person name="Khouja H.R."/>
            <person name="Magnuson J."/>
            <person name="Murat C."/>
            <person name="Ohm R.A."/>
            <person name="Singer S.W."/>
            <person name="Spatafora J.W."/>
            <person name="Wang M."/>
            <person name="Veneault-Fourrey C."/>
            <person name="Henrissat B."/>
            <person name="Grigoriev I.V."/>
            <person name="Martin F.M."/>
            <person name="Perotto S."/>
        </authorList>
    </citation>
    <scope>NUCLEOTIDE SEQUENCE [LARGE SCALE GENOMIC DNA]</scope>
    <source>
        <strain evidence="2 3">ATCC 22711</strain>
    </source>
</reference>
<feature type="region of interest" description="Disordered" evidence="1">
    <location>
        <begin position="72"/>
        <end position="103"/>
    </location>
</feature>
<evidence type="ECO:0000313" key="3">
    <source>
        <dbReference type="Proteomes" id="UP000241818"/>
    </source>
</evidence>
<dbReference type="AlphaFoldDB" id="A0A2T3BDH2"/>
<proteinExistence type="predicted"/>
<gene>
    <name evidence="2" type="ORF">M430DRAFT_54975</name>
</gene>
<dbReference type="InParanoid" id="A0A2T3BDH2"/>
<feature type="region of interest" description="Disordered" evidence="1">
    <location>
        <begin position="1"/>
        <end position="23"/>
    </location>
</feature>
<accession>A0A2T3BDH2</accession>
<keyword evidence="3" id="KW-1185">Reference proteome</keyword>
<organism evidence="2 3">
    <name type="scientific">Amorphotheca resinae ATCC 22711</name>
    <dbReference type="NCBI Taxonomy" id="857342"/>
    <lineage>
        <taxon>Eukaryota</taxon>
        <taxon>Fungi</taxon>
        <taxon>Dikarya</taxon>
        <taxon>Ascomycota</taxon>
        <taxon>Pezizomycotina</taxon>
        <taxon>Leotiomycetes</taxon>
        <taxon>Helotiales</taxon>
        <taxon>Amorphothecaceae</taxon>
        <taxon>Amorphotheca</taxon>
    </lineage>
</organism>
<feature type="compositionally biased region" description="Basic and acidic residues" evidence="1">
    <location>
        <begin position="92"/>
        <end position="103"/>
    </location>
</feature>
<protein>
    <submittedName>
        <fullName evidence="2">Uncharacterized protein</fullName>
    </submittedName>
</protein>
<evidence type="ECO:0000256" key="1">
    <source>
        <dbReference type="SAM" id="MobiDB-lite"/>
    </source>
</evidence>